<keyword evidence="2 6" id="KW-0812">Transmembrane</keyword>
<evidence type="ECO:0000256" key="6">
    <source>
        <dbReference type="SAM" id="Phobius"/>
    </source>
</evidence>
<dbReference type="GO" id="GO:0030148">
    <property type="term" value="P:sphingolipid biosynthetic process"/>
    <property type="evidence" value="ECO:0007669"/>
    <property type="project" value="TreeGrafter"/>
</dbReference>
<feature type="compositionally biased region" description="Basic residues" evidence="5">
    <location>
        <begin position="220"/>
        <end position="237"/>
    </location>
</feature>
<dbReference type="RefSeq" id="XP_040660112.1">
    <property type="nucleotide sequence ID" value="XM_040799229.1"/>
</dbReference>
<dbReference type="GO" id="GO:0016020">
    <property type="term" value="C:membrane"/>
    <property type="evidence" value="ECO:0007669"/>
    <property type="project" value="UniProtKB-SubCell"/>
</dbReference>
<gene>
    <name evidence="8" type="ORF">DCS_01898</name>
</gene>
<feature type="transmembrane region" description="Helical" evidence="6">
    <location>
        <begin position="545"/>
        <end position="567"/>
    </location>
</feature>
<dbReference type="InterPro" id="IPR036938">
    <property type="entry name" value="PAP2/HPO_sf"/>
</dbReference>
<dbReference type="CDD" id="cd03386">
    <property type="entry name" value="PAP2_Aur1_like"/>
    <property type="match status" value="1"/>
</dbReference>
<feature type="domain" description="Phosphatidic acid phosphatase type 2/haloperoxidase" evidence="7">
    <location>
        <begin position="572"/>
        <end position="709"/>
    </location>
</feature>
<dbReference type="STRING" id="98403.A0A151GUK7"/>
<keyword evidence="3 6" id="KW-1133">Transmembrane helix</keyword>
<feature type="transmembrane region" description="Helical" evidence="6">
    <location>
        <begin position="690"/>
        <end position="708"/>
    </location>
</feature>
<feature type="compositionally biased region" description="Low complexity" evidence="5">
    <location>
        <begin position="1"/>
        <end position="15"/>
    </location>
</feature>
<feature type="region of interest" description="Disordered" evidence="5">
    <location>
        <begin position="1"/>
        <end position="24"/>
    </location>
</feature>
<comment type="subcellular location">
    <subcellularLocation>
        <location evidence="1">Membrane</location>
        <topology evidence="1">Multi-pass membrane protein</topology>
    </subcellularLocation>
</comment>
<evidence type="ECO:0000256" key="3">
    <source>
        <dbReference type="ARBA" id="ARBA00022989"/>
    </source>
</evidence>
<feature type="region of interest" description="Disordered" evidence="5">
    <location>
        <begin position="265"/>
        <end position="354"/>
    </location>
</feature>
<dbReference type="InParanoid" id="A0A151GUK7"/>
<feature type="compositionally biased region" description="Basic and acidic residues" evidence="5">
    <location>
        <begin position="269"/>
        <end position="279"/>
    </location>
</feature>
<dbReference type="InterPro" id="IPR052185">
    <property type="entry name" value="IPC_Synthase-Related"/>
</dbReference>
<dbReference type="InterPro" id="IPR026841">
    <property type="entry name" value="Aur1/Ipt1"/>
</dbReference>
<dbReference type="PANTHER" id="PTHR31310">
    <property type="match status" value="1"/>
</dbReference>
<name>A0A151GUK7_DRECN</name>
<dbReference type="SMART" id="SM00014">
    <property type="entry name" value="acidPPc"/>
    <property type="match status" value="1"/>
</dbReference>
<feature type="transmembrane region" description="Helical" evidence="6">
    <location>
        <begin position="636"/>
        <end position="656"/>
    </location>
</feature>
<feature type="compositionally biased region" description="Basic residues" evidence="5">
    <location>
        <begin position="294"/>
        <end position="310"/>
    </location>
</feature>
<dbReference type="EMBL" id="LAYC01000001">
    <property type="protein sequence ID" value="KYK60760.1"/>
    <property type="molecule type" value="Genomic_DNA"/>
</dbReference>
<feature type="transmembrane region" description="Helical" evidence="6">
    <location>
        <begin position="483"/>
        <end position="503"/>
    </location>
</feature>
<feature type="compositionally biased region" description="Low complexity" evidence="5">
    <location>
        <begin position="318"/>
        <end position="327"/>
    </location>
</feature>
<evidence type="ECO:0000313" key="9">
    <source>
        <dbReference type="Proteomes" id="UP000076580"/>
    </source>
</evidence>
<dbReference type="Pfam" id="PF14378">
    <property type="entry name" value="PAP2_3"/>
    <property type="match status" value="1"/>
</dbReference>
<feature type="compositionally biased region" description="Pro residues" evidence="5">
    <location>
        <begin position="141"/>
        <end position="161"/>
    </location>
</feature>
<dbReference type="AlphaFoldDB" id="A0A151GUK7"/>
<evidence type="ECO:0000259" key="7">
    <source>
        <dbReference type="SMART" id="SM00014"/>
    </source>
</evidence>
<dbReference type="SUPFAM" id="SSF48317">
    <property type="entry name" value="Acid phosphatase/Vanadium-dependent haloperoxidase"/>
    <property type="match status" value="1"/>
</dbReference>
<dbReference type="GO" id="GO:0006676">
    <property type="term" value="P:mannosyl diphosphorylinositol ceramide metabolic process"/>
    <property type="evidence" value="ECO:0007669"/>
    <property type="project" value="TreeGrafter"/>
</dbReference>
<evidence type="ECO:0000256" key="1">
    <source>
        <dbReference type="ARBA" id="ARBA00004141"/>
    </source>
</evidence>
<sequence length="819" mass="89978">MQPLAPSPVTAAPVVARDRGRKSPACPACPALPASCLRRPQVQRGPSPPSCPPPAFALPASCLARLSPSLGHPIHSFPALPRRNPYKPCLRRSCLPSSTVSVVPSSVPCAPFASLSPLSAAAFDSSLSCLGASEPWSLLEPPSPRLPPPPSPSASLPPCPRRPSAVGRLLLRASTSPRGHPSVAGATRASRPRPRPRPRPQGPRSNDGPRTDPPPPPHRAATRRPRCRTLRVPRRGRRPPESSAGSVDTLDLDYAVEFGYPFDIIRPLRPTDRPTETHGRLSVPPDAAVAKSVSRPRRRRRQRRLRRRQQTPRPAPSPSARSSPPLRCCVTGGSAAPPRRPPSRPARPRSLPSTVAAAVAMKDLPASLSGKPVLPSLWTENLTLAVLSRLPTRYHVGRRRVRSKSKTTHPGVPDIASLQTSFSVWDGLRDLQRHDWQPVDLQYLFLAALTLFSLWIAPPAPALKMFSLMASVWILLMPATRQFFLPAITIWVWLVYFFCSRFISYEYRPHIWVRVLPALENVLYGANLSNILSAHKHVFFDILAWLPYGIIHFGAPAVCSLLMFIFAAPGTTPVFARVFGWMSILGVTIQLVFPCTPPWYENEHGLVPAAYGMPGSPAGLRRVDEFFGIDLYTSNFTAAPLPFGAFPSLHGGYAVLEALFMTYCFPQFRAFFIGYAVWIWWATMYLSHHYAIDLVGGGLIAMAFFYSARSRWLPVRQADKMTRWDYDYVEVGDRHRVADEEHGAEYFGLGLLDHRRGGSSDGWTLGSSSSCSSSSGTVSPTVSEGPPGVLVVDMENDGRLWDGNVAPRDVDLSEVVVMR</sequence>
<proteinExistence type="predicted"/>
<evidence type="ECO:0000256" key="4">
    <source>
        <dbReference type="ARBA" id="ARBA00023136"/>
    </source>
</evidence>
<dbReference type="GeneID" id="63714541"/>
<comment type="caution">
    <text evidence="8">The sequence shown here is derived from an EMBL/GenBank/DDBJ whole genome shotgun (WGS) entry which is preliminary data.</text>
</comment>
<dbReference type="Proteomes" id="UP000076580">
    <property type="component" value="Chromosome 01"/>
</dbReference>
<feature type="transmembrane region" description="Helical" evidence="6">
    <location>
        <begin position="443"/>
        <end position="476"/>
    </location>
</feature>
<evidence type="ECO:0000313" key="8">
    <source>
        <dbReference type="EMBL" id="KYK60760.1"/>
    </source>
</evidence>
<evidence type="ECO:0000256" key="5">
    <source>
        <dbReference type="SAM" id="MobiDB-lite"/>
    </source>
</evidence>
<keyword evidence="4 6" id="KW-0472">Membrane</keyword>
<reference evidence="8 9" key="1">
    <citation type="journal article" date="2016" name="Sci. Rep.">
        <title>Insights into Adaptations to a Near-Obligate Nematode Endoparasitic Lifestyle from the Finished Genome of Drechmeria coniospora.</title>
        <authorList>
            <person name="Zhang L."/>
            <person name="Zhou Z."/>
            <person name="Guo Q."/>
            <person name="Fokkens L."/>
            <person name="Miskei M."/>
            <person name="Pocsi I."/>
            <person name="Zhang W."/>
            <person name="Chen M."/>
            <person name="Wang L."/>
            <person name="Sun Y."/>
            <person name="Donzelli B.G."/>
            <person name="Gibson D.M."/>
            <person name="Nelson D.R."/>
            <person name="Luo J.G."/>
            <person name="Rep M."/>
            <person name="Liu H."/>
            <person name="Yang S."/>
            <person name="Wang J."/>
            <person name="Krasnoff S.B."/>
            <person name="Xu Y."/>
            <person name="Molnar I."/>
            <person name="Lin M."/>
        </authorList>
    </citation>
    <scope>NUCLEOTIDE SEQUENCE [LARGE SCALE GENOMIC DNA]</scope>
    <source>
        <strain evidence="8 9">ARSEF 6962</strain>
    </source>
</reference>
<protein>
    <submittedName>
        <fullName evidence="8">Aureobasidin resistance protein Aur1</fullName>
    </submittedName>
</protein>
<feature type="transmembrane region" description="Helical" evidence="6">
    <location>
        <begin position="574"/>
        <end position="593"/>
    </location>
</feature>
<keyword evidence="9" id="KW-1185">Reference proteome</keyword>
<dbReference type="InterPro" id="IPR000326">
    <property type="entry name" value="PAP2/HPO"/>
</dbReference>
<feature type="transmembrane region" description="Helical" evidence="6">
    <location>
        <begin position="668"/>
        <end position="684"/>
    </location>
</feature>
<evidence type="ECO:0000256" key="2">
    <source>
        <dbReference type="ARBA" id="ARBA00022692"/>
    </source>
</evidence>
<dbReference type="PANTHER" id="PTHR31310:SF11">
    <property type="entry name" value="INOSITOL PHOSPHORYLCERAMIDE SYNTHASE CATALYTIC SUBUNIT AUR1"/>
    <property type="match status" value="1"/>
</dbReference>
<feature type="region of interest" description="Disordered" evidence="5">
    <location>
        <begin position="763"/>
        <end position="788"/>
    </location>
</feature>
<dbReference type="GO" id="GO:0070916">
    <property type="term" value="C:inositol phosphoceramide synthase complex"/>
    <property type="evidence" value="ECO:0007669"/>
    <property type="project" value="TreeGrafter"/>
</dbReference>
<feature type="compositionally biased region" description="Low complexity" evidence="5">
    <location>
        <begin position="763"/>
        <end position="785"/>
    </location>
</feature>
<accession>A0A151GUK7</accession>
<feature type="region of interest" description="Disordered" evidence="5">
    <location>
        <begin position="140"/>
        <end position="247"/>
    </location>
</feature>
<organism evidence="8 9">
    <name type="scientific">Drechmeria coniospora</name>
    <name type="common">Nematophagous fungus</name>
    <name type="synonym">Meria coniospora</name>
    <dbReference type="NCBI Taxonomy" id="98403"/>
    <lineage>
        <taxon>Eukaryota</taxon>
        <taxon>Fungi</taxon>
        <taxon>Dikarya</taxon>
        <taxon>Ascomycota</taxon>
        <taxon>Pezizomycotina</taxon>
        <taxon>Sordariomycetes</taxon>
        <taxon>Hypocreomycetidae</taxon>
        <taxon>Hypocreales</taxon>
        <taxon>Ophiocordycipitaceae</taxon>
        <taxon>Drechmeria</taxon>
    </lineage>
</organism>